<evidence type="ECO:0000313" key="2">
    <source>
        <dbReference type="Proteomes" id="UP000490939"/>
    </source>
</evidence>
<dbReference type="EMBL" id="WNWR01000053">
    <property type="protein sequence ID" value="KAE9992588.1"/>
    <property type="molecule type" value="Genomic_DNA"/>
</dbReference>
<evidence type="ECO:0000313" key="1">
    <source>
        <dbReference type="EMBL" id="KAE9992588.1"/>
    </source>
</evidence>
<gene>
    <name evidence="1" type="ORF">EG327_008463</name>
</gene>
<dbReference type="AlphaFoldDB" id="A0A8H3ZDU4"/>
<sequence length="60" mass="6443">MYRWFGAAPQQSPLGVVGYHVGLILSMNALRACNPKAASSILAGDSYQARLVKPVPLLPF</sequence>
<organism evidence="1 2">
    <name type="scientific">Venturia inaequalis</name>
    <name type="common">Apple scab fungus</name>
    <dbReference type="NCBI Taxonomy" id="5025"/>
    <lineage>
        <taxon>Eukaryota</taxon>
        <taxon>Fungi</taxon>
        <taxon>Dikarya</taxon>
        <taxon>Ascomycota</taxon>
        <taxon>Pezizomycotina</taxon>
        <taxon>Dothideomycetes</taxon>
        <taxon>Pleosporomycetidae</taxon>
        <taxon>Venturiales</taxon>
        <taxon>Venturiaceae</taxon>
        <taxon>Venturia</taxon>
    </lineage>
</organism>
<reference evidence="1 2" key="1">
    <citation type="submission" date="2019-07" db="EMBL/GenBank/DDBJ databases">
        <title>Venturia inaequalis Genome Resource.</title>
        <authorList>
            <person name="Lichtner F.J."/>
        </authorList>
    </citation>
    <scope>NUCLEOTIDE SEQUENCE [LARGE SCALE GENOMIC DNA]</scope>
    <source>
        <strain evidence="1 2">DMI_063113</strain>
    </source>
</reference>
<proteinExistence type="predicted"/>
<name>A0A8H3ZDU4_VENIN</name>
<protein>
    <submittedName>
        <fullName evidence="1">Uncharacterized protein</fullName>
    </submittedName>
</protein>
<comment type="caution">
    <text evidence="1">The sequence shown here is derived from an EMBL/GenBank/DDBJ whole genome shotgun (WGS) entry which is preliminary data.</text>
</comment>
<accession>A0A8H3ZDU4</accession>
<keyword evidence="2" id="KW-1185">Reference proteome</keyword>
<dbReference type="Proteomes" id="UP000490939">
    <property type="component" value="Unassembled WGS sequence"/>
</dbReference>